<gene>
    <name evidence="2" type="ORF">NBR_LOCUS9905</name>
</gene>
<organism evidence="4">
    <name type="scientific">Nippostrongylus brasiliensis</name>
    <name type="common">Rat hookworm</name>
    <dbReference type="NCBI Taxonomy" id="27835"/>
    <lineage>
        <taxon>Eukaryota</taxon>
        <taxon>Metazoa</taxon>
        <taxon>Ecdysozoa</taxon>
        <taxon>Nematoda</taxon>
        <taxon>Chromadorea</taxon>
        <taxon>Rhabditida</taxon>
        <taxon>Rhabditina</taxon>
        <taxon>Rhabditomorpha</taxon>
        <taxon>Strongyloidea</taxon>
        <taxon>Heligmosomidae</taxon>
        <taxon>Nippostrongylus</taxon>
    </lineage>
</organism>
<proteinExistence type="predicted"/>
<reference evidence="4" key="1">
    <citation type="submission" date="2017-02" db="UniProtKB">
        <authorList>
            <consortium name="WormBaseParasite"/>
        </authorList>
    </citation>
    <scope>IDENTIFICATION</scope>
</reference>
<dbReference type="EMBL" id="UYSL01020220">
    <property type="protein sequence ID" value="VDL73494.1"/>
    <property type="molecule type" value="Genomic_DNA"/>
</dbReference>
<feature type="region of interest" description="Disordered" evidence="1">
    <location>
        <begin position="1"/>
        <end position="20"/>
    </location>
</feature>
<name>A0A0N4Y2G4_NIPBR</name>
<evidence type="ECO:0000313" key="4">
    <source>
        <dbReference type="WBParaSite" id="NBR_0000990401-mRNA-1"/>
    </source>
</evidence>
<dbReference type="Proteomes" id="UP000271162">
    <property type="component" value="Unassembled WGS sequence"/>
</dbReference>
<accession>A0A0N4Y2G4</accession>
<sequence length="68" mass="7339">MSFVSRTKRGGGFGADGIQMTEKSNGKAQVVGQIIYTPEEQDDLGYSDPDGDLAVHTRRTMFKEGSAV</sequence>
<protein>
    <submittedName>
        <fullName evidence="4">Hva1_TUDOR domain-containing protein</fullName>
    </submittedName>
</protein>
<dbReference type="AlphaFoldDB" id="A0A0N4Y2G4"/>
<dbReference type="WBParaSite" id="NBR_0000990401-mRNA-1">
    <property type="protein sequence ID" value="NBR_0000990401-mRNA-1"/>
    <property type="gene ID" value="NBR_0000990401"/>
</dbReference>
<evidence type="ECO:0000256" key="1">
    <source>
        <dbReference type="SAM" id="MobiDB-lite"/>
    </source>
</evidence>
<evidence type="ECO:0000313" key="3">
    <source>
        <dbReference type="Proteomes" id="UP000271162"/>
    </source>
</evidence>
<evidence type="ECO:0000313" key="2">
    <source>
        <dbReference type="EMBL" id="VDL73494.1"/>
    </source>
</evidence>
<reference evidence="2 3" key="2">
    <citation type="submission" date="2018-11" db="EMBL/GenBank/DDBJ databases">
        <authorList>
            <consortium name="Pathogen Informatics"/>
        </authorList>
    </citation>
    <scope>NUCLEOTIDE SEQUENCE [LARGE SCALE GENOMIC DNA]</scope>
</reference>
<keyword evidence="3" id="KW-1185">Reference proteome</keyword>